<dbReference type="InterPro" id="IPR013083">
    <property type="entry name" value="Znf_RING/FYVE/PHD"/>
</dbReference>
<dbReference type="InterPro" id="IPR050701">
    <property type="entry name" value="Histone_Mod_Regulator"/>
</dbReference>
<dbReference type="FunFam" id="3.30.40.10:FF:000042">
    <property type="entry name" value="protein AF-10 isoform X1"/>
    <property type="match status" value="1"/>
</dbReference>
<feature type="compositionally biased region" description="Basic residues" evidence="10">
    <location>
        <begin position="475"/>
        <end position="485"/>
    </location>
</feature>
<feature type="compositionally biased region" description="Basic and acidic residues" evidence="10">
    <location>
        <begin position="646"/>
        <end position="657"/>
    </location>
</feature>
<evidence type="ECO:0000313" key="14">
    <source>
        <dbReference type="Proteomes" id="UP000694388"/>
    </source>
</evidence>
<dbReference type="Ensembl" id="ENSEBUT00000016434.1">
    <property type="protein sequence ID" value="ENSEBUP00000015858.1"/>
    <property type="gene ID" value="ENSEBUG00000009976.1"/>
</dbReference>
<name>A0A8C4WWP0_EPTBU</name>
<feature type="compositionally biased region" description="Polar residues" evidence="10">
    <location>
        <begin position="680"/>
        <end position="708"/>
    </location>
</feature>
<proteinExistence type="predicted"/>
<feature type="region of interest" description="Disordered" evidence="10">
    <location>
        <begin position="634"/>
        <end position="708"/>
    </location>
</feature>
<feature type="region of interest" description="Disordered" evidence="10">
    <location>
        <begin position="219"/>
        <end position="243"/>
    </location>
</feature>
<dbReference type="Pfam" id="PF13831">
    <property type="entry name" value="PHD_2"/>
    <property type="match status" value="1"/>
</dbReference>
<feature type="compositionally biased region" description="Polar residues" evidence="10">
    <location>
        <begin position="861"/>
        <end position="870"/>
    </location>
</feature>
<organism evidence="13 14">
    <name type="scientific">Eptatretus burgeri</name>
    <name type="common">Inshore hagfish</name>
    <dbReference type="NCBI Taxonomy" id="7764"/>
    <lineage>
        <taxon>Eukaryota</taxon>
        <taxon>Metazoa</taxon>
        <taxon>Chordata</taxon>
        <taxon>Craniata</taxon>
        <taxon>Vertebrata</taxon>
        <taxon>Cyclostomata</taxon>
        <taxon>Myxini</taxon>
        <taxon>Myxiniformes</taxon>
        <taxon>Myxinidae</taxon>
        <taxon>Eptatretinae</taxon>
        <taxon>Eptatretus</taxon>
    </lineage>
</organism>
<evidence type="ECO:0000256" key="6">
    <source>
        <dbReference type="ARBA" id="ARBA00022833"/>
    </source>
</evidence>
<feature type="coiled-coil region" evidence="9">
    <location>
        <begin position="750"/>
        <end position="784"/>
    </location>
</feature>
<dbReference type="CDD" id="cd20901">
    <property type="entry name" value="CC_AF10"/>
    <property type="match status" value="1"/>
</dbReference>
<reference evidence="13" key="2">
    <citation type="submission" date="2025-09" db="UniProtKB">
        <authorList>
            <consortium name="Ensembl"/>
        </authorList>
    </citation>
    <scope>IDENTIFICATION</scope>
</reference>
<dbReference type="PROSITE" id="PS01359">
    <property type="entry name" value="ZF_PHD_1"/>
    <property type="match status" value="1"/>
</dbReference>
<keyword evidence="3" id="KW-0479">Metal-binding</keyword>
<keyword evidence="9" id="KW-0175">Coiled coil</keyword>
<keyword evidence="6" id="KW-0862">Zinc</keyword>
<dbReference type="GO" id="GO:0042393">
    <property type="term" value="F:histone binding"/>
    <property type="evidence" value="ECO:0007669"/>
    <property type="project" value="TreeGrafter"/>
</dbReference>
<dbReference type="InterPro" id="IPR011011">
    <property type="entry name" value="Znf_FYVE_PHD"/>
</dbReference>
<feature type="region of interest" description="Disordered" evidence="10">
    <location>
        <begin position="353"/>
        <end position="389"/>
    </location>
</feature>
<dbReference type="Proteomes" id="UP000694388">
    <property type="component" value="Unplaced"/>
</dbReference>
<dbReference type="InterPro" id="IPR049781">
    <property type="entry name" value="AF10/AF17_PHD"/>
</dbReference>
<dbReference type="AlphaFoldDB" id="A0A8C4WWP0"/>
<evidence type="ECO:0000256" key="2">
    <source>
        <dbReference type="ARBA" id="ARBA00022553"/>
    </source>
</evidence>
<feature type="compositionally biased region" description="Polar residues" evidence="10">
    <location>
        <begin position="806"/>
        <end position="844"/>
    </location>
</feature>
<dbReference type="GeneTree" id="ENSGT00940000157711"/>
<sequence>MKEMVGGCCVCSDERGWAENPLVYCDGHGCSVAVHQACYGIVHVPTGPWFCRKCESQERAARVRCELCPHKDGALKRTDNGGWAHVVCALYIPEVQFANVSTMEPIVLQYVPHERYNKTCYICEEQGRESKAATGACMTCNKHGCRQAFHVTCAQMAGLLCEEEGSVADNVQYCGYCKYHFNKLLATRCIARRVRSEMGDKGPRKEKETRLPRACAPGQCAQKNKDKQKHKQKKGVESRPLLPSLTVTTEKTYTSSSAFLGGSLKRLEETASRFTHANFKEVQLHGARPSGDGADGKDTEGKKKKLSVHGSTQKGKKNGGSLNPTAFPAVPAATPNLFHGGASSSKPQVGMDLLGHVDLGGHAPQPSLKPPAFRDTCKSESSGQDGLSKVAGLSTFPTSLCAGTTSASPPRLYEKAYERTSPPKLYEQAFNETSPPKLYEKAYEEFVSAGFGAVAGVAYKRPHADKEDLSAGWEKKHKVSKKLKPGHGGCGKSSVEGTTRVPASCGSSSSSSTSSIASSESAASSVRSPPSAKRNGRFHVLSEASPSSLGAHCNTDVPPALQGSIEPGGSMSLIPSLLSQQNPPSLPLLPLGATAAFSSTFTTSSAIKACSPPRASFGSVSTHSCGNPLVPGPGLAPHGGLMGGLEEDKSDKGERLHKGNSPSLSSFMNLGDGSPGGSQGVRTDSRVTQTASGTPQPLTTSQASHSCSGGTLGMQPEALQPIPYSIEQLLERQLNEGQKFLLEHGATGDVVGCLQNLSQLQAENRRLEEQIRALTARRDRLLLMSTQLSLPFPPYSHDQLHRSKSPWANSFQSDSTLSLSTPEQSACSQGASTPLSVPSSSPMTPSFAPPIHSASGVGAPPSSTTSWQSQGSLTAGVAAVTLAGRCSGPQSAAAVPSSLNALPAGGRILASLPANQIAINGLVNALNGVIQPPGPGQNANVLPSPSTANPTITLSLPTSLNNT</sequence>
<feature type="region of interest" description="Disordered" evidence="10">
    <location>
        <begin position="466"/>
        <end position="535"/>
    </location>
</feature>
<evidence type="ECO:0000256" key="8">
    <source>
        <dbReference type="PROSITE-ProRule" id="PRU00146"/>
    </source>
</evidence>
<dbReference type="GO" id="GO:0006357">
    <property type="term" value="P:regulation of transcription by RNA polymerase II"/>
    <property type="evidence" value="ECO:0007669"/>
    <property type="project" value="TreeGrafter"/>
</dbReference>
<dbReference type="PANTHER" id="PTHR13793:SF93">
    <property type="entry name" value="PROTEIN AF-10"/>
    <property type="match status" value="1"/>
</dbReference>
<dbReference type="InterPro" id="IPR019787">
    <property type="entry name" value="Znf_PHD-finger"/>
</dbReference>
<evidence type="ECO:0000256" key="10">
    <source>
        <dbReference type="SAM" id="MobiDB-lite"/>
    </source>
</evidence>
<dbReference type="PROSITE" id="PS51805">
    <property type="entry name" value="EPHD"/>
    <property type="match status" value="1"/>
</dbReference>
<dbReference type="InterPro" id="IPR049773">
    <property type="entry name" value="AF10-like_CC"/>
</dbReference>
<keyword evidence="4" id="KW-0677">Repeat</keyword>
<dbReference type="GO" id="GO:0031491">
    <property type="term" value="F:nucleosome binding"/>
    <property type="evidence" value="ECO:0007669"/>
    <property type="project" value="UniProtKB-ARBA"/>
</dbReference>
<dbReference type="Gene3D" id="3.30.40.10">
    <property type="entry name" value="Zinc/RING finger domain, C3HC4 (zinc finger)"/>
    <property type="match status" value="2"/>
</dbReference>
<dbReference type="GO" id="GO:0008270">
    <property type="term" value="F:zinc ion binding"/>
    <property type="evidence" value="ECO:0007669"/>
    <property type="project" value="UniProtKB-KW"/>
</dbReference>
<evidence type="ECO:0000256" key="9">
    <source>
        <dbReference type="SAM" id="Coils"/>
    </source>
</evidence>
<evidence type="ECO:0000256" key="1">
    <source>
        <dbReference type="ARBA" id="ARBA00004123"/>
    </source>
</evidence>
<protein>
    <submittedName>
        <fullName evidence="13">MLLT10 histone lysine methyltransferase DOT1L cofactor</fullName>
    </submittedName>
</protein>
<keyword evidence="14" id="KW-1185">Reference proteome</keyword>
<evidence type="ECO:0000313" key="13">
    <source>
        <dbReference type="Ensembl" id="ENSEBUP00000015858.1"/>
    </source>
</evidence>
<comment type="subcellular location">
    <subcellularLocation>
        <location evidence="1">Nucleus</location>
    </subcellularLocation>
</comment>
<keyword evidence="5 8" id="KW-0863">Zinc-finger</keyword>
<feature type="domain" description="PHD-type" evidence="12">
    <location>
        <begin position="62"/>
        <end position="181"/>
    </location>
</feature>
<dbReference type="InterPro" id="IPR001965">
    <property type="entry name" value="Znf_PHD"/>
</dbReference>
<keyword evidence="2" id="KW-0597">Phosphoprotein</keyword>
<dbReference type="Pfam" id="PF13832">
    <property type="entry name" value="zf-HC5HC2H_2"/>
    <property type="match status" value="1"/>
</dbReference>
<evidence type="ECO:0000259" key="12">
    <source>
        <dbReference type="PROSITE" id="PS51805"/>
    </source>
</evidence>
<dbReference type="OMA" id="NSDILGM"/>
<evidence type="ECO:0000256" key="3">
    <source>
        <dbReference type="ARBA" id="ARBA00022723"/>
    </source>
</evidence>
<accession>A0A8C4WWP0</accession>
<feature type="region of interest" description="Disordered" evidence="10">
    <location>
        <begin position="796"/>
        <end position="870"/>
    </location>
</feature>
<evidence type="ECO:0000259" key="11">
    <source>
        <dbReference type="PROSITE" id="PS50016"/>
    </source>
</evidence>
<dbReference type="CDD" id="cd15708">
    <property type="entry name" value="ePHD_AF10"/>
    <property type="match status" value="1"/>
</dbReference>
<evidence type="ECO:0000256" key="7">
    <source>
        <dbReference type="ARBA" id="ARBA00023242"/>
    </source>
</evidence>
<dbReference type="PROSITE" id="PS50016">
    <property type="entry name" value="ZF_PHD_2"/>
    <property type="match status" value="2"/>
</dbReference>
<dbReference type="PANTHER" id="PTHR13793">
    <property type="entry name" value="PHD FINGER PROTEINS"/>
    <property type="match status" value="1"/>
</dbReference>
<feature type="region of interest" description="Disordered" evidence="10">
    <location>
        <begin position="280"/>
        <end position="328"/>
    </location>
</feature>
<dbReference type="InterPro" id="IPR049775">
    <property type="entry name" value="AF10_ePHD"/>
</dbReference>
<feature type="compositionally biased region" description="Low complexity" evidence="10">
    <location>
        <begin position="502"/>
        <end position="532"/>
    </location>
</feature>
<keyword evidence="7" id="KW-0539">Nucleus</keyword>
<feature type="domain" description="PHD-type" evidence="11">
    <location>
        <begin position="117"/>
        <end position="180"/>
    </location>
</feature>
<dbReference type="SUPFAM" id="SSF57903">
    <property type="entry name" value="FYVE/PHD zinc finger"/>
    <property type="match status" value="1"/>
</dbReference>
<dbReference type="FunFam" id="3.30.40.10:FF:000053">
    <property type="entry name" value="protein AF-10 isoform X2"/>
    <property type="match status" value="1"/>
</dbReference>
<dbReference type="GO" id="GO:0005634">
    <property type="term" value="C:nucleus"/>
    <property type="evidence" value="ECO:0007669"/>
    <property type="project" value="UniProtKB-SubCell"/>
</dbReference>
<feature type="domain" description="PHD-type" evidence="11">
    <location>
        <begin position="5"/>
        <end position="57"/>
    </location>
</feature>
<evidence type="ECO:0000256" key="5">
    <source>
        <dbReference type="ARBA" id="ARBA00022771"/>
    </source>
</evidence>
<dbReference type="SMART" id="SM00249">
    <property type="entry name" value="PHD"/>
    <property type="match status" value="2"/>
</dbReference>
<dbReference type="CDD" id="cd15574">
    <property type="entry name" value="PHD_AF10_AF17"/>
    <property type="match status" value="1"/>
</dbReference>
<reference evidence="13" key="1">
    <citation type="submission" date="2025-08" db="UniProtKB">
        <authorList>
            <consortium name="Ensembl"/>
        </authorList>
    </citation>
    <scope>IDENTIFICATION</scope>
</reference>
<dbReference type="InterPro" id="IPR019786">
    <property type="entry name" value="Zinc_finger_PHD-type_CS"/>
</dbReference>
<dbReference type="InterPro" id="IPR034732">
    <property type="entry name" value="EPHD"/>
</dbReference>
<evidence type="ECO:0000256" key="4">
    <source>
        <dbReference type="ARBA" id="ARBA00022737"/>
    </source>
</evidence>